<organism evidence="1 2">
    <name type="scientific">Vreelandella venusta</name>
    <dbReference type="NCBI Taxonomy" id="44935"/>
    <lineage>
        <taxon>Bacteria</taxon>
        <taxon>Pseudomonadati</taxon>
        <taxon>Pseudomonadota</taxon>
        <taxon>Gammaproteobacteria</taxon>
        <taxon>Oceanospirillales</taxon>
        <taxon>Halomonadaceae</taxon>
        <taxon>Vreelandella</taxon>
    </lineage>
</organism>
<reference evidence="1 2" key="1">
    <citation type="submission" date="2018-04" db="EMBL/GenBank/DDBJ databases">
        <authorList>
            <person name="Li G."/>
            <person name="Du W."/>
            <person name="Bai Y."/>
        </authorList>
    </citation>
    <scope>NUCLEOTIDE SEQUENCE [LARGE SCALE GENOMIC DNA]</scope>
    <source>
        <strain evidence="1 2">YYYZ-3</strain>
    </source>
</reference>
<sequence>MGPVRHRSGCHHSLPAGKHPMIKLQSLRQHLLNAVPELKRNPEQLHTFVNDGKVKFARGTNLSHQYTVDAQIVITDYSGSLDTVMIPLLQWLNTYQPDLVIDEAVTLEAEILSNTHWDLALTVQLTERVVAKVDCQTGRINADHRMPEYPADACPANHWQLYIKGPHRDAYELKAEWSSHG</sequence>
<comment type="caution">
    <text evidence="1">The sequence shown here is derived from an EMBL/GenBank/DDBJ whole genome shotgun (WGS) entry which is preliminary data.</text>
</comment>
<evidence type="ECO:0000313" key="1">
    <source>
        <dbReference type="EMBL" id="NPT29669.1"/>
    </source>
</evidence>
<dbReference type="InterPro" id="IPR009678">
    <property type="entry name" value="Phage_tail_completion_R"/>
</dbReference>
<gene>
    <name evidence="1" type="ORF">DDR56_03600</name>
</gene>
<dbReference type="Pfam" id="PF06891">
    <property type="entry name" value="P2_Phage_GpR"/>
    <property type="match status" value="1"/>
</dbReference>
<protein>
    <submittedName>
        <fullName evidence="1">Phage tail protein</fullName>
    </submittedName>
</protein>
<keyword evidence="2" id="KW-1185">Reference proteome</keyword>
<accession>A0ABX2B9E3</accession>
<dbReference type="EMBL" id="QDKN01000001">
    <property type="protein sequence ID" value="NPT29669.1"/>
    <property type="molecule type" value="Genomic_DNA"/>
</dbReference>
<evidence type="ECO:0000313" key="2">
    <source>
        <dbReference type="Proteomes" id="UP001318401"/>
    </source>
</evidence>
<dbReference type="Proteomes" id="UP001318401">
    <property type="component" value="Unassembled WGS sequence"/>
</dbReference>
<name>A0ABX2B9E3_9GAMM</name>
<proteinExistence type="predicted"/>